<proteinExistence type="predicted"/>
<sequence length="224" mass="24804">MKSRVLFFLLLSSFCAFAYSGVEKPAAGPLIVEMEGRGIYLTSSTATLTGEDMLTLTAPDVDWLGGMKQEHMNKLSTIDLSKLPELSGYLDKGIKHTLVLSSLELKYKTESGWRILQIHDRVESVSSSGGNIAFKFKDPLQILLDQKMEQVTLVLKTWPYPTNGWLMELGRFPMHSTCCDCSGWCAFLWILFAYCKNCLQPQGGEYCCINCDPPVPAAPGGTCP</sequence>
<keyword evidence="1" id="KW-0732">Signal</keyword>
<evidence type="ECO:0000313" key="2">
    <source>
        <dbReference type="EMBL" id="KEI70020.1"/>
    </source>
</evidence>
<accession>A0A081K794</accession>
<dbReference type="AlphaFoldDB" id="A0A081K794"/>
<gene>
    <name evidence="2" type="ORF">GV64_04000</name>
</gene>
<evidence type="ECO:0000256" key="1">
    <source>
        <dbReference type="SAM" id="SignalP"/>
    </source>
</evidence>
<comment type="caution">
    <text evidence="2">The sequence shown here is derived from an EMBL/GenBank/DDBJ whole genome shotgun (WGS) entry which is preliminary data.</text>
</comment>
<protein>
    <recommendedName>
        <fullName evidence="4">DUF4412 domain-containing protein</fullName>
    </recommendedName>
</protein>
<dbReference type="Proteomes" id="UP000027997">
    <property type="component" value="Unassembled WGS sequence"/>
</dbReference>
<feature type="signal peptide" evidence="1">
    <location>
        <begin position="1"/>
        <end position="18"/>
    </location>
</feature>
<reference evidence="2 3" key="1">
    <citation type="submission" date="2014-06" db="EMBL/GenBank/DDBJ databases">
        <title>Whole Genome Sequences of Three Symbiotic Endozoicomonas Bacteria.</title>
        <authorList>
            <person name="Neave M.J."/>
            <person name="Apprill A."/>
            <person name="Voolstra C.R."/>
        </authorList>
    </citation>
    <scope>NUCLEOTIDE SEQUENCE [LARGE SCALE GENOMIC DNA]</scope>
    <source>
        <strain evidence="2 3">DSM 22380</strain>
    </source>
</reference>
<name>A0A081K794_9GAMM</name>
<feature type="chain" id="PRO_5001758666" description="DUF4412 domain-containing protein" evidence="1">
    <location>
        <begin position="19"/>
        <end position="224"/>
    </location>
</feature>
<organism evidence="2 3">
    <name type="scientific">Endozoicomonas elysicola</name>
    <dbReference type="NCBI Taxonomy" id="305900"/>
    <lineage>
        <taxon>Bacteria</taxon>
        <taxon>Pseudomonadati</taxon>
        <taxon>Pseudomonadota</taxon>
        <taxon>Gammaproteobacteria</taxon>
        <taxon>Oceanospirillales</taxon>
        <taxon>Endozoicomonadaceae</taxon>
        <taxon>Endozoicomonas</taxon>
    </lineage>
</organism>
<dbReference type="EMBL" id="JOJP01000001">
    <property type="protein sequence ID" value="KEI70020.1"/>
    <property type="molecule type" value="Genomic_DNA"/>
</dbReference>
<keyword evidence="3" id="KW-1185">Reference proteome</keyword>
<dbReference type="RefSeq" id="WP_020584252.1">
    <property type="nucleotide sequence ID" value="NZ_JOJP01000001.1"/>
</dbReference>
<evidence type="ECO:0008006" key="4">
    <source>
        <dbReference type="Google" id="ProtNLM"/>
    </source>
</evidence>
<evidence type="ECO:0000313" key="3">
    <source>
        <dbReference type="Proteomes" id="UP000027997"/>
    </source>
</evidence>